<comment type="caution">
    <text evidence="2">The sequence shown here is derived from an EMBL/GenBank/DDBJ whole genome shotgun (WGS) entry which is preliminary data.</text>
</comment>
<evidence type="ECO:0000256" key="1">
    <source>
        <dbReference type="SAM" id="MobiDB-lite"/>
    </source>
</evidence>
<protein>
    <recommendedName>
        <fullName evidence="4">Phospholipase D-like domain-containing protein</fullName>
    </recommendedName>
</protein>
<accession>A0A8J3JYK3</accession>
<organism evidence="2 3">
    <name type="scientific">Catellatospora bangladeshensis</name>
    <dbReference type="NCBI Taxonomy" id="310355"/>
    <lineage>
        <taxon>Bacteria</taxon>
        <taxon>Bacillati</taxon>
        <taxon>Actinomycetota</taxon>
        <taxon>Actinomycetes</taxon>
        <taxon>Micromonosporales</taxon>
        <taxon>Micromonosporaceae</taxon>
        <taxon>Catellatospora</taxon>
    </lineage>
</organism>
<evidence type="ECO:0000313" key="2">
    <source>
        <dbReference type="EMBL" id="GIF86059.1"/>
    </source>
</evidence>
<proteinExistence type="predicted"/>
<dbReference type="AlphaFoldDB" id="A0A8J3JYK3"/>
<dbReference type="Proteomes" id="UP000601223">
    <property type="component" value="Unassembled WGS sequence"/>
</dbReference>
<dbReference type="RefSeq" id="WP_203756768.1">
    <property type="nucleotide sequence ID" value="NZ_BONF01000058.1"/>
</dbReference>
<keyword evidence="3" id="KW-1185">Reference proteome</keyword>
<dbReference type="Gene3D" id="3.30.870.10">
    <property type="entry name" value="Endonuclease Chain A"/>
    <property type="match status" value="1"/>
</dbReference>
<evidence type="ECO:0000313" key="3">
    <source>
        <dbReference type="Proteomes" id="UP000601223"/>
    </source>
</evidence>
<sequence>MIDWSELGGAPPPLVFRRRPLADAEEVLVLSYTCDLGFFEDVCLPQIRPTRARTTVLYDAARLTGRSQRDQPADYLALPVACRNGAAFHPKLVVIASATEAVISIGSGNATASGWHHNAEVWTHLHLTEPTVPQLCHDLADWLRRLGDILWMEDIGRERLERTAQLLRHRPVAGTSSDLVLLTSDHTPIMDQLRPLLSRATSARLAVASPFFDTQAEALRTLVELVRPESTQLLLTRHVQGDPVALKSALARAGTWQARPPLHYARYHHGKIIEWITPGAAWAVTGSANCTRAALMRAADSGGNCELALLAPIGASLVEAIADDPIDLDYVEYVSPAPESEQTPPLLVLGIRAHGSWVEVNVLVHRGATPQLVEVGGRSLAHARSSGRVHTYVTEFDAEWFAALSGTARVSWSSGDESGDAEAVVTDVGRAIARVEQPSPLENNAWDRVIGDEALRAALLYALAHLRTVRPEELTSPHASMSRRRLVTDAITMATGPALLRFTLGGAVARPDDRGGEEPGDQADRSLPPPTSRDVDQRQRARLRQFAHRVLDAMDGAAMPAALASARTVLLIIAADVFDEPAEWLALLERSVLLVWTTPTEQALEAEQAALTTIGLVALARGLSAYPEAHPDLRRSFEALRDAGRQQVDHLRGAPDESLRGYAADLTGSAFGYGFPWLDFRDELSWILARSALADAVDRLPAATLRDGVVNVATTTVLARRVLLHALDELRQFPDTRVVVEGVTAMCGWWNGRRLLQVIYKGGRWQAEVWHNLPTGIAAYARGVAQLRRPDRQWTVDDPVLALEQADRRP</sequence>
<dbReference type="EMBL" id="BONF01000058">
    <property type="protein sequence ID" value="GIF86059.1"/>
    <property type="molecule type" value="Genomic_DNA"/>
</dbReference>
<gene>
    <name evidence="2" type="ORF">Cba03nite_74080</name>
</gene>
<name>A0A8J3JYK3_9ACTN</name>
<evidence type="ECO:0008006" key="4">
    <source>
        <dbReference type="Google" id="ProtNLM"/>
    </source>
</evidence>
<reference evidence="2 3" key="1">
    <citation type="submission" date="2021-01" db="EMBL/GenBank/DDBJ databases">
        <title>Whole genome shotgun sequence of Catellatospora bangladeshensis NBRC 107357.</title>
        <authorList>
            <person name="Komaki H."/>
            <person name="Tamura T."/>
        </authorList>
    </citation>
    <scope>NUCLEOTIDE SEQUENCE [LARGE SCALE GENOMIC DNA]</scope>
    <source>
        <strain evidence="2 3">NBRC 107357</strain>
    </source>
</reference>
<feature type="region of interest" description="Disordered" evidence="1">
    <location>
        <begin position="509"/>
        <end position="539"/>
    </location>
</feature>